<evidence type="ECO:0000256" key="1">
    <source>
        <dbReference type="ARBA" id="ARBA00001974"/>
    </source>
</evidence>
<dbReference type="Proteomes" id="UP001521150">
    <property type="component" value="Unassembled WGS sequence"/>
</dbReference>
<evidence type="ECO:0000256" key="3">
    <source>
        <dbReference type="ARBA" id="ARBA00023002"/>
    </source>
</evidence>
<dbReference type="PANTHER" id="PTHR43563:SF1">
    <property type="entry name" value="AMINE OXIDASE [FLAVIN-CONTAINING] B"/>
    <property type="match status" value="1"/>
</dbReference>
<dbReference type="InterPro" id="IPR036188">
    <property type="entry name" value="FAD/NAD-bd_sf"/>
</dbReference>
<keyword evidence="6" id="KW-1185">Reference proteome</keyword>
<dbReference type="SUPFAM" id="SSF51905">
    <property type="entry name" value="FAD/NAD(P)-binding domain"/>
    <property type="match status" value="1"/>
</dbReference>
<dbReference type="Gene3D" id="3.90.660.10">
    <property type="match status" value="1"/>
</dbReference>
<gene>
    <name evidence="5" type="ORF">LWC34_35695</name>
</gene>
<dbReference type="InterPro" id="IPR050703">
    <property type="entry name" value="Flavin_MAO"/>
</dbReference>
<dbReference type="PRINTS" id="PR00757">
    <property type="entry name" value="AMINEOXDASEF"/>
</dbReference>
<reference evidence="5 6" key="1">
    <citation type="submission" date="2021-12" db="EMBL/GenBank/DDBJ databases">
        <title>Genome sequence of Kibdelosporangium philippinense ATCC 49844.</title>
        <authorList>
            <person name="Fedorov E.A."/>
            <person name="Omeragic M."/>
            <person name="Shalygina K.F."/>
            <person name="Maclea K.S."/>
        </authorList>
    </citation>
    <scope>NUCLEOTIDE SEQUENCE [LARGE SCALE GENOMIC DNA]</scope>
    <source>
        <strain evidence="5 6">ATCC 49844</strain>
    </source>
</reference>
<comment type="cofactor">
    <cofactor evidence="1">
        <name>FAD</name>
        <dbReference type="ChEBI" id="CHEBI:57692"/>
    </cofactor>
</comment>
<protein>
    <submittedName>
        <fullName evidence="5">FAD-dependent oxidoreductase</fullName>
    </submittedName>
</protein>
<dbReference type="Gene3D" id="3.50.50.60">
    <property type="entry name" value="FAD/NAD(P)-binding domain"/>
    <property type="match status" value="1"/>
</dbReference>
<comment type="caution">
    <text evidence="5">The sequence shown here is derived from an EMBL/GenBank/DDBJ whole genome shotgun (WGS) entry which is preliminary data.</text>
</comment>
<sequence>MLDVVVIGAGYAGLAAALRLHDAGADFVLLEAAERVGGRILSETRAPGLTLDHGGQWVGPTQRQLLALADRFACETFPTWENGEHIEIWRDGTRVPYTGAIPDDGPGIREYKRITDLLDDLARTVDTAQPWRTPGFAEWDGQTALTFFRSQTSDEDTLCRLALAIQGVWCAEPYEISFFHVLFYIASAGSFHSLMETGGGAQDSRFLLGADGPARAIAEMLGPRLRLGEPVSSVEQCQGFVRVNSLEARRAIVALPPGAVRAVDFRPRLPVSRDGWLSHSPMGRVAKVHVIYASPFWRGAGLSGVATLYSDSPVGVVFDNSPPDTSIGVLVAFIYGDRLSTWSALDKDARRAAVLAAMTQVVGPGDPLDYTEKIWSLDRFVHGGYEAFVAPGGWTGYGEHGWRAPTGLIHWAGTETASTWNGYIDGAISSGYRAADEVL</sequence>
<proteinExistence type="inferred from homology"/>
<evidence type="ECO:0000256" key="2">
    <source>
        <dbReference type="ARBA" id="ARBA00005995"/>
    </source>
</evidence>
<evidence type="ECO:0000313" key="6">
    <source>
        <dbReference type="Proteomes" id="UP001521150"/>
    </source>
</evidence>
<organism evidence="5 6">
    <name type="scientific">Kibdelosporangium philippinense</name>
    <dbReference type="NCBI Taxonomy" id="211113"/>
    <lineage>
        <taxon>Bacteria</taxon>
        <taxon>Bacillati</taxon>
        <taxon>Actinomycetota</taxon>
        <taxon>Actinomycetes</taxon>
        <taxon>Pseudonocardiales</taxon>
        <taxon>Pseudonocardiaceae</taxon>
        <taxon>Kibdelosporangium</taxon>
    </lineage>
</organism>
<evidence type="ECO:0000259" key="4">
    <source>
        <dbReference type="Pfam" id="PF01593"/>
    </source>
</evidence>
<comment type="similarity">
    <text evidence="2">Belongs to the flavin monoamine oxidase family.</text>
</comment>
<name>A0ABS8ZJZ3_9PSEU</name>
<dbReference type="InterPro" id="IPR001613">
    <property type="entry name" value="Flavin_amine_oxidase"/>
</dbReference>
<feature type="domain" description="Amine oxidase" evidence="4">
    <location>
        <begin position="12"/>
        <end position="439"/>
    </location>
</feature>
<dbReference type="EMBL" id="JAJVCN010000003">
    <property type="protein sequence ID" value="MCE7008123.1"/>
    <property type="molecule type" value="Genomic_DNA"/>
</dbReference>
<dbReference type="Gene3D" id="1.10.405.10">
    <property type="entry name" value="Guanine Nucleotide Dissociation Inhibitor, domain 1"/>
    <property type="match status" value="1"/>
</dbReference>
<keyword evidence="3" id="KW-0560">Oxidoreductase</keyword>
<dbReference type="InterPro" id="IPR002937">
    <property type="entry name" value="Amino_oxidase"/>
</dbReference>
<dbReference type="PANTHER" id="PTHR43563">
    <property type="entry name" value="AMINE OXIDASE"/>
    <property type="match status" value="1"/>
</dbReference>
<dbReference type="SUPFAM" id="SSF54373">
    <property type="entry name" value="FAD-linked reductases, C-terminal domain"/>
    <property type="match status" value="1"/>
</dbReference>
<dbReference type="Pfam" id="PF01593">
    <property type="entry name" value="Amino_oxidase"/>
    <property type="match status" value="1"/>
</dbReference>
<dbReference type="RefSeq" id="WP_233729652.1">
    <property type="nucleotide sequence ID" value="NZ_JAJVCN010000003.1"/>
</dbReference>
<evidence type="ECO:0000313" key="5">
    <source>
        <dbReference type="EMBL" id="MCE7008123.1"/>
    </source>
</evidence>
<accession>A0ABS8ZJZ3</accession>